<comment type="caution">
    <text evidence="11">The sequence shown here is derived from an EMBL/GenBank/DDBJ whole genome shotgun (WGS) entry which is preliminary data.</text>
</comment>
<feature type="transmembrane region" description="Helical" evidence="9">
    <location>
        <begin position="6"/>
        <end position="26"/>
    </location>
</feature>
<evidence type="ECO:0000256" key="1">
    <source>
        <dbReference type="ARBA" id="ARBA00000085"/>
    </source>
</evidence>
<dbReference type="GO" id="GO:0004721">
    <property type="term" value="F:phosphoprotein phosphatase activity"/>
    <property type="evidence" value="ECO:0007669"/>
    <property type="project" value="TreeGrafter"/>
</dbReference>
<proteinExistence type="predicted"/>
<dbReference type="EMBL" id="BIFH01000068">
    <property type="protein sequence ID" value="GCE02545.1"/>
    <property type="molecule type" value="Genomic_DNA"/>
</dbReference>
<dbReference type="SMART" id="SM00387">
    <property type="entry name" value="HATPase_c"/>
    <property type="match status" value="1"/>
</dbReference>
<keyword evidence="9" id="KW-0472">Membrane</keyword>
<dbReference type="InterPro" id="IPR003594">
    <property type="entry name" value="HATPase_dom"/>
</dbReference>
<sequence>MPVRDFALICLIAAGGGLGVTLLGLLGLRGLRNRSLSVALAAMSVVTIAGMAAGTVGVSQAMLLSSHDLTVVMVVCAVSAVLAIGVAMMLGRPVVADVRALRGTARALGGGPPPPAPPRQVSAVAELAELGRELERAGVQLAESRARERAVEHARRELIAWISHDLRTPLAGLRAMAEALEDGLPEDPARYHRRIRTEVDRLSGMVDDLFELSRIQAGALKLSPTRVSLYDLVADAMAGTEELARSRSVRMEGEDMVAVPVRVDGREMSRALTNLLVNAIRHTPSDGTVAVGVRTAADEVVVSVTDACGGIPEEDLPRVFDTGWRGTHARTPSPAGGAGLGLAIVRGIVEAHAGRVAVANTGTGCRFEVRLPAG</sequence>
<accession>A0A401Z6T9</accession>
<evidence type="ECO:0000256" key="4">
    <source>
        <dbReference type="ARBA" id="ARBA00022553"/>
    </source>
</evidence>
<dbReference type="InterPro" id="IPR004358">
    <property type="entry name" value="Sig_transdc_His_kin-like_C"/>
</dbReference>
<dbReference type="InterPro" id="IPR005467">
    <property type="entry name" value="His_kinase_dom"/>
</dbReference>
<keyword evidence="9" id="KW-1133">Transmembrane helix</keyword>
<keyword evidence="6 11" id="KW-0418">Kinase</keyword>
<dbReference type="Pfam" id="PF00512">
    <property type="entry name" value="HisKA"/>
    <property type="match status" value="1"/>
</dbReference>
<evidence type="ECO:0000313" key="11">
    <source>
        <dbReference type="EMBL" id="GCE02545.1"/>
    </source>
</evidence>
<keyword evidence="5" id="KW-0808">Transferase</keyword>
<dbReference type="SUPFAM" id="SSF47384">
    <property type="entry name" value="Homodimeric domain of signal transducing histidine kinase"/>
    <property type="match status" value="1"/>
</dbReference>
<evidence type="ECO:0000313" key="12">
    <source>
        <dbReference type="Proteomes" id="UP000286931"/>
    </source>
</evidence>
<reference evidence="11 12" key="1">
    <citation type="submission" date="2018-12" db="EMBL/GenBank/DDBJ databases">
        <title>Draft genome sequence of Embleya hyalina NBRC 13850T.</title>
        <authorList>
            <person name="Komaki H."/>
            <person name="Hosoyama A."/>
            <person name="Kimura A."/>
            <person name="Ichikawa N."/>
            <person name="Tamura T."/>
        </authorList>
    </citation>
    <scope>NUCLEOTIDE SEQUENCE [LARGE SCALE GENOMIC DNA]</scope>
    <source>
        <strain evidence="11 12">NBRC 13850</strain>
    </source>
</reference>
<comment type="subcellular location">
    <subcellularLocation>
        <location evidence="2">Cell membrane</location>
    </subcellularLocation>
</comment>
<evidence type="ECO:0000256" key="7">
    <source>
        <dbReference type="ARBA" id="ARBA00023012"/>
    </source>
</evidence>
<dbReference type="InterPro" id="IPR003661">
    <property type="entry name" value="HisK_dim/P_dom"/>
</dbReference>
<dbReference type="GO" id="GO:0000155">
    <property type="term" value="F:phosphorelay sensor kinase activity"/>
    <property type="evidence" value="ECO:0007669"/>
    <property type="project" value="InterPro"/>
</dbReference>
<dbReference type="PRINTS" id="PR00344">
    <property type="entry name" value="BCTRLSENSOR"/>
</dbReference>
<dbReference type="SUPFAM" id="SSF55874">
    <property type="entry name" value="ATPase domain of HSP90 chaperone/DNA topoisomerase II/histidine kinase"/>
    <property type="match status" value="1"/>
</dbReference>
<dbReference type="Gene3D" id="1.10.287.130">
    <property type="match status" value="1"/>
</dbReference>
<dbReference type="GO" id="GO:0005886">
    <property type="term" value="C:plasma membrane"/>
    <property type="evidence" value="ECO:0007669"/>
    <property type="project" value="UniProtKB-SubCell"/>
</dbReference>
<dbReference type="PROSITE" id="PS50109">
    <property type="entry name" value="HIS_KIN"/>
    <property type="match status" value="1"/>
</dbReference>
<feature type="transmembrane region" description="Helical" evidence="9">
    <location>
        <begin position="69"/>
        <end position="90"/>
    </location>
</feature>
<dbReference type="SMART" id="SM00388">
    <property type="entry name" value="HisKA"/>
    <property type="match status" value="1"/>
</dbReference>
<feature type="domain" description="Histidine kinase" evidence="10">
    <location>
        <begin position="161"/>
        <end position="374"/>
    </location>
</feature>
<dbReference type="Proteomes" id="UP000286931">
    <property type="component" value="Unassembled WGS sequence"/>
</dbReference>
<gene>
    <name evidence="11" type="ORF">EHYA_10322</name>
</gene>
<dbReference type="Pfam" id="PF02518">
    <property type="entry name" value="HATPase_c"/>
    <property type="match status" value="1"/>
</dbReference>
<evidence type="ECO:0000256" key="9">
    <source>
        <dbReference type="SAM" id="Phobius"/>
    </source>
</evidence>
<dbReference type="EC" id="2.7.13.3" evidence="3"/>
<dbReference type="CDD" id="cd00075">
    <property type="entry name" value="HATPase"/>
    <property type="match status" value="1"/>
</dbReference>
<keyword evidence="12" id="KW-1185">Reference proteome</keyword>
<keyword evidence="9" id="KW-0812">Transmembrane</keyword>
<dbReference type="Gene3D" id="3.30.565.10">
    <property type="entry name" value="Histidine kinase-like ATPase, C-terminal domain"/>
    <property type="match status" value="1"/>
</dbReference>
<evidence type="ECO:0000259" key="10">
    <source>
        <dbReference type="PROSITE" id="PS50109"/>
    </source>
</evidence>
<dbReference type="InterPro" id="IPR050351">
    <property type="entry name" value="BphY/WalK/GraS-like"/>
</dbReference>
<evidence type="ECO:0000256" key="3">
    <source>
        <dbReference type="ARBA" id="ARBA00012438"/>
    </source>
</evidence>
<comment type="catalytic activity">
    <reaction evidence="1">
        <text>ATP + protein L-histidine = ADP + protein N-phospho-L-histidine.</text>
        <dbReference type="EC" id="2.7.13.3"/>
    </reaction>
</comment>
<dbReference type="AlphaFoldDB" id="A0A401Z6T9"/>
<keyword evidence="4" id="KW-0597">Phosphoprotein</keyword>
<dbReference type="PANTHER" id="PTHR45453:SF1">
    <property type="entry name" value="PHOSPHATE REGULON SENSOR PROTEIN PHOR"/>
    <property type="match status" value="1"/>
</dbReference>
<dbReference type="GO" id="GO:0016036">
    <property type="term" value="P:cellular response to phosphate starvation"/>
    <property type="evidence" value="ECO:0007669"/>
    <property type="project" value="TreeGrafter"/>
</dbReference>
<name>A0A401Z6T9_9ACTN</name>
<dbReference type="InterPro" id="IPR036890">
    <property type="entry name" value="HATPase_C_sf"/>
</dbReference>
<evidence type="ECO:0000256" key="8">
    <source>
        <dbReference type="ARBA" id="ARBA00039401"/>
    </source>
</evidence>
<organism evidence="11 12">
    <name type="scientific">Embleya hyalina</name>
    <dbReference type="NCBI Taxonomy" id="516124"/>
    <lineage>
        <taxon>Bacteria</taxon>
        <taxon>Bacillati</taxon>
        <taxon>Actinomycetota</taxon>
        <taxon>Actinomycetes</taxon>
        <taxon>Kitasatosporales</taxon>
        <taxon>Streptomycetaceae</taxon>
        <taxon>Embleya</taxon>
    </lineage>
</organism>
<keyword evidence="7" id="KW-0902">Two-component regulatory system</keyword>
<dbReference type="InterPro" id="IPR036097">
    <property type="entry name" value="HisK_dim/P_sf"/>
</dbReference>
<evidence type="ECO:0000256" key="6">
    <source>
        <dbReference type="ARBA" id="ARBA00022777"/>
    </source>
</evidence>
<evidence type="ECO:0000256" key="5">
    <source>
        <dbReference type="ARBA" id="ARBA00022679"/>
    </source>
</evidence>
<feature type="transmembrane region" description="Helical" evidence="9">
    <location>
        <begin position="38"/>
        <end position="63"/>
    </location>
</feature>
<evidence type="ECO:0000256" key="2">
    <source>
        <dbReference type="ARBA" id="ARBA00004236"/>
    </source>
</evidence>
<dbReference type="CDD" id="cd00082">
    <property type="entry name" value="HisKA"/>
    <property type="match status" value="1"/>
</dbReference>
<protein>
    <recommendedName>
        <fullName evidence="8">Sensor-like histidine kinase SenX3</fullName>
        <ecNumber evidence="3">2.7.13.3</ecNumber>
    </recommendedName>
</protein>
<dbReference type="PANTHER" id="PTHR45453">
    <property type="entry name" value="PHOSPHATE REGULON SENSOR PROTEIN PHOR"/>
    <property type="match status" value="1"/>
</dbReference>